<dbReference type="Gene3D" id="2.170.130.20">
    <property type="entry name" value="LCCL-like domain"/>
    <property type="match status" value="1"/>
</dbReference>
<accession>A0A7S1GH75</accession>
<dbReference type="Pfam" id="PF08642">
    <property type="entry name" value="Rxt3"/>
    <property type="match status" value="1"/>
</dbReference>
<sequence>MSKRPSESLVEDGPTGKIARVDDSVPGVVKKTGARRPVLVYRPGESLNQLTEHLTPQGHEDVEVRIPGQFVSSSNHKVKARQLWGSDVYTSDSDLVAVLMHYGYVHHTISSPLRDVAEIRAVVRPLPAQDKYQSVARNSIRSRSWCSPIQGCSFSVEKAWVVTRSGNSYDLSPLSGNFSPVVPTFTPARHERMVTRSSMGPGKQKHSQEVTVVFSMNNDPWIKYSLQAVCDQGLKPHDRTSAKLKSHVMLLETYSSRYELSPSTAASNGQEKFMFAKCKSILSCKEYRKAGIPLPMSHKDVLEDGLLWEDILWGVNNVLIRDKTYPIVRIQFMSIAEEHVSE</sequence>
<dbReference type="SUPFAM" id="SSF69848">
    <property type="entry name" value="LCCL domain"/>
    <property type="match status" value="1"/>
</dbReference>
<proteinExistence type="predicted"/>
<protein>
    <submittedName>
        <fullName evidence="1">Uncharacterized protein</fullName>
    </submittedName>
</protein>
<gene>
    <name evidence="1" type="ORF">POKL1161_LOCUS331</name>
</gene>
<evidence type="ECO:0000313" key="1">
    <source>
        <dbReference type="EMBL" id="CAD8927978.1"/>
    </source>
</evidence>
<name>A0A7S1GH75_9CHLO</name>
<organism evidence="1">
    <name type="scientific">Picochlorum oklahomense</name>
    <dbReference type="NCBI Taxonomy" id="249345"/>
    <lineage>
        <taxon>Eukaryota</taxon>
        <taxon>Viridiplantae</taxon>
        <taxon>Chlorophyta</taxon>
        <taxon>core chlorophytes</taxon>
        <taxon>Trebouxiophyceae</taxon>
        <taxon>Trebouxiophyceae incertae sedis</taxon>
        <taxon>Picochlorum</taxon>
    </lineage>
</organism>
<dbReference type="InterPro" id="IPR013951">
    <property type="entry name" value="Rxt3"/>
</dbReference>
<reference evidence="1" key="1">
    <citation type="submission" date="2021-01" db="EMBL/GenBank/DDBJ databases">
        <authorList>
            <person name="Corre E."/>
            <person name="Pelletier E."/>
            <person name="Niang G."/>
            <person name="Scheremetjew M."/>
            <person name="Finn R."/>
            <person name="Kale V."/>
            <person name="Holt S."/>
            <person name="Cochrane G."/>
            <person name="Meng A."/>
            <person name="Brown T."/>
            <person name="Cohen L."/>
        </authorList>
    </citation>
    <scope>NUCLEOTIDE SEQUENCE</scope>
    <source>
        <strain evidence="1">CCMP2329</strain>
    </source>
</reference>
<dbReference type="EMBL" id="HBFV01000488">
    <property type="protein sequence ID" value="CAD8927978.1"/>
    <property type="molecule type" value="Transcribed_RNA"/>
</dbReference>
<dbReference type="AlphaFoldDB" id="A0A7S1GH75"/>
<dbReference type="InterPro" id="IPR036609">
    <property type="entry name" value="LCCL_sf"/>
</dbReference>